<feature type="transmembrane region" description="Helical" evidence="1">
    <location>
        <begin position="142"/>
        <end position="164"/>
    </location>
</feature>
<reference evidence="2" key="1">
    <citation type="journal article" date="2014" name="Int. J. Syst. Evol. Microbiol.">
        <title>Complete genome sequence of Corynebacterium casei LMG S-19264T (=DSM 44701T), isolated from a smear-ripened cheese.</title>
        <authorList>
            <consortium name="US DOE Joint Genome Institute (JGI-PGF)"/>
            <person name="Walter F."/>
            <person name="Albersmeier A."/>
            <person name="Kalinowski J."/>
            <person name="Ruckert C."/>
        </authorList>
    </citation>
    <scope>NUCLEOTIDE SEQUENCE</scope>
    <source>
        <strain evidence="2">KCTC 32182</strain>
    </source>
</reference>
<keyword evidence="3" id="KW-1185">Reference proteome</keyword>
<dbReference type="InterPro" id="IPR010390">
    <property type="entry name" value="ABC-2_transporter-like"/>
</dbReference>
<feature type="transmembrane region" description="Helical" evidence="1">
    <location>
        <begin position="224"/>
        <end position="246"/>
    </location>
</feature>
<dbReference type="AlphaFoldDB" id="A0A918P6W7"/>
<sequence>MIAALVRIRLLETLAYRAEFLLWLVTLTMPLVMLVFWRSVAQDGAFHGYTPEDFNVYYLAVLVCTLLTNCNSVWEVNEDIRTGELSFWLMRPVHPFVNYMTITFAELGLGLLVALPVFFLALGMGGDGPPREWLRFALLPPALLGGLLINQAIHLLIGSLGFWIERSLVVHKLYATASAVLSGYMFPLAFLPDRAKDMADLLPFRFVIALPVELFTGKVSLDEAIGLMAWQALLVAVLFAAALLVWRRGVRRYSAFG</sequence>
<accession>A0A918P6W7</accession>
<proteinExistence type="predicted"/>
<feature type="transmembrane region" description="Helical" evidence="1">
    <location>
        <begin position="20"/>
        <end position="37"/>
    </location>
</feature>
<dbReference type="PANTHER" id="PTHR36832:SF1">
    <property type="entry name" value="SLR1174 PROTEIN"/>
    <property type="match status" value="1"/>
</dbReference>
<dbReference type="Proteomes" id="UP000645257">
    <property type="component" value="Unassembled WGS sequence"/>
</dbReference>
<keyword evidence="1" id="KW-1133">Transmembrane helix</keyword>
<name>A0A918P6W7_9NEIS</name>
<dbReference type="Pfam" id="PF06182">
    <property type="entry name" value="ABC2_membrane_6"/>
    <property type="match status" value="1"/>
</dbReference>
<dbReference type="EMBL" id="BMYX01000020">
    <property type="protein sequence ID" value="GGY24560.1"/>
    <property type="molecule type" value="Genomic_DNA"/>
</dbReference>
<evidence type="ECO:0000313" key="3">
    <source>
        <dbReference type="Proteomes" id="UP000645257"/>
    </source>
</evidence>
<gene>
    <name evidence="2" type="ORF">GCM10011289_30220</name>
</gene>
<keyword evidence="1" id="KW-0812">Transmembrane</keyword>
<feature type="transmembrane region" description="Helical" evidence="1">
    <location>
        <begin position="173"/>
        <end position="191"/>
    </location>
</feature>
<reference evidence="2" key="2">
    <citation type="submission" date="2020-09" db="EMBL/GenBank/DDBJ databases">
        <authorList>
            <person name="Sun Q."/>
            <person name="Kim S."/>
        </authorList>
    </citation>
    <scope>NUCLEOTIDE SEQUENCE</scope>
    <source>
        <strain evidence="2">KCTC 32182</strain>
    </source>
</reference>
<dbReference type="RefSeq" id="WP_189535845.1">
    <property type="nucleotide sequence ID" value="NZ_BMYX01000020.1"/>
</dbReference>
<feature type="transmembrane region" description="Helical" evidence="1">
    <location>
        <begin position="96"/>
        <end position="122"/>
    </location>
</feature>
<feature type="transmembrane region" description="Helical" evidence="1">
    <location>
        <begin position="57"/>
        <end position="76"/>
    </location>
</feature>
<keyword evidence="1" id="KW-0472">Membrane</keyword>
<organism evidence="2 3">
    <name type="scientific">Paludibacterium paludis</name>
    <dbReference type="NCBI Taxonomy" id="1225769"/>
    <lineage>
        <taxon>Bacteria</taxon>
        <taxon>Pseudomonadati</taxon>
        <taxon>Pseudomonadota</taxon>
        <taxon>Betaproteobacteria</taxon>
        <taxon>Neisseriales</taxon>
        <taxon>Chromobacteriaceae</taxon>
        <taxon>Paludibacterium</taxon>
    </lineage>
</organism>
<dbReference type="PANTHER" id="PTHR36832">
    <property type="entry name" value="SLR1174 PROTEIN-RELATED"/>
    <property type="match status" value="1"/>
</dbReference>
<comment type="caution">
    <text evidence="2">The sequence shown here is derived from an EMBL/GenBank/DDBJ whole genome shotgun (WGS) entry which is preliminary data.</text>
</comment>
<evidence type="ECO:0000256" key="1">
    <source>
        <dbReference type="SAM" id="Phobius"/>
    </source>
</evidence>
<protein>
    <submittedName>
        <fullName evidence="2">ABC transporter permease</fullName>
    </submittedName>
</protein>
<evidence type="ECO:0000313" key="2">
    <source>
        <dbReference type="EMBL" id="GGY24560.1"/>
    </source>
</evidence>